<feature type="compositionally biased region" description="Basic and acidic residues" evidence="10">
    <location>
        <begin position="606"/>
        <end position="626"/>
    </location>
</feature>
<dbReference type="SUPFAM" id="SSF57850">
    <property type="entry name" value="RING/U-box"/>
    <property type="match status" value="1"/>
</dbReference>
<feature type="domain" description="ZZ-type" evidence="12">
    <location>
        <begin position="63"/>
        <end position="119"/>
    </location>
</feature>
<keyword evidence="5" id="KW-0805">Transcription regulation</keyword>
<dbReference type="PANTHER" id="PTHR12374:SF20">
    <property type="entry name" value="TRANSCRIPTIONAL ADAPTER 2-ALPHA"/>
    <property type="match status" value="1"/>
</dbReference>
<feature type="compositionally biased region" description="Acidic residues" evidence="10">
    <location>
        <begin position="673"/>
        <end position="683"/>
    </location>
</feature>
<dbReference type="SMART" id="SM00717">
    <property type="entry name" value="SANT"/>
    <property type="match status" value="1"/>
</dbReference>
<evidence type="ECO:0000256" key="7">
    <source>
        <dbReference type="ARBA" id="ARBA00023242"/>
    </source>
</evidence>
<dbReference type="PROSITE" id="PS51294">
    <property type="entry name" value="HTH_MYB"/>
    <property type="match status" value="1"/>
</dbReference>
<feature type="compositionally biased region" description="Low complexity" evidence="10">
    <location>
        <begin position="189"/>
        <end position="205"/>
    </location>
</feature>
<feature type="region of interest" description="Disordered" evidence="10">
    <location>
        <begin position="180"/>
        <end position="211"/>
    </location>
</feature>
<organism evidence="16 17">
    <name type="scientific">Cymbomonas tetramitiformis</name>
    <dbReference type="NCBI Taxonomy" id="36881"/>
    <lineage>
        <taxon>Eukaryota</taxon>
        <taxon>Viridiplantae</taxon>
        <taxon>Chlorophyta</taxon>
        <taxon>Pyramimonadophyceae</taxon>
        <taxon>Pyramimonadales</taxon>
        <taxon>Pyramimonadaceae</taxon>
        <taxon>Cymbomonas</taxon>
    </lineage>
</organism>
<keyword evidence="9" id="KW-0175">Coiled coil</keyword>
<dbReference type="GO" id="GO:0005634">
    <property type="term" value="C:nucleus"/>
    <property type="evidence" value="ECO:0007669"/>
    <property type="project" value="UniProtKB-SubCell"/>
</dbReference>
<dbReference type="PANTHER" id="PTHR12374">
    <property type="entry name" value="TRANSCRIPTIONAL ADAPTOR 2 ADA2 -RELATED"/>
    <property type="match status" value="1"/>
</dbReference>
<evidence type="ECO:0000259" key="12">
    <source>
        <dbReference type="PROSITE" id="PS50135"/>
    </source>
</evidence>
<feature type="compositionally biased region" description="Gly residues" evidence="10">
    <location>
        <begin position="444"/>
        <end position="461"/>
    </location>
</feature>
<dbReference type="GO" id="GO:0003682">
    <property type="term" value="F:chromatin binding"/>
    <property type="evidence" value="ECO:0007669"/>
    <property type="project" value="TreeGrafter"/>
</dbReference>
<proteinExistence type="predicted"/>
<dbReference type="InterPro" id="IPR000433">
    <property type="entry name" value="Znf_ZZ"/>
</dbReference>
<evidence type="ECO:0000256" key="10">
    <source>
        <dbReference type="SAM" id="MobiDB-lite"/>
    </source>
</evidence>
<feature type="compositionally biased region" description="Basic and acidic residues" evidence="10">
    <location>
        <begin position="729"/>
        <end position="752"/>
    </location>
</feature>
<accession>A0AAE0F5C8</accession>
<dbReference type="GO" id="GO:0003713">
    <property type="term" value="F:transcription coactivator activity"/>
    <property type="evidence" value="ECO:0007669"/>
    <property type="project" value="TreeGrafter"/>
</dbReference>
<protein>
    <recommendedName>
        <fullName evidence="18">Transcriptional adapter</fullName>
    </recommendedName>
</protein>
<dbReference type="CDD" id="cd00167">
    <property type="entry name" value="SANT"/>
    <property type="match status" value="1"/>
</dbReference>
<dbReference type="GO" id="GO:0008270">
    <property type="term" value="F:zinc ion binding"/>
    <property type="evidence" value="ECO:0007669"/>
    <property type="project" value="UniProtKB-KW"/>
</dbReference>
<evidence type="ECO:0000313" key="16">
    <source>
        <dbReference type="EMBL" id="KAK3252144.1"/>
    </source>
</evidence>
<feature type="domain" description="HTH myb-type" evidence="15">
    <location>
        <begin position="126"/>
        <end position="173"/>
    </location>
</feature>
<dbReference type="GO" id="GO:0006338">
    <property type="term" value="P:chromatin remodeling"/>
    <property type="evidence" value="ECO:0007669"/>
    <property type="project" value="TreeGrafter"/>
</dbReference>
<dbReference type="FunFam" id="1.10.10.10:FF:000087">
    <property type="entry name" value="Transcriptional adapter 2"/>
    <property type="match status" value="1"/>
</dbReference>
<feature type="domain" description="SWIRM" evidence="13">
    <location>
        <begin position="461"/>
        <end position="556"/>
    </location>
</feature>
<evidence type="ECO:0008006" key="18">
    <source>
        <dbReference type="Google" id="ProtNLM"/>
    </source>
</evidence>
<dbReference type="Pfam" id="PF00249">
    <property type="entry name" value="Myb_DNA-binding"/>
    <property type="match status" value="1"/>
</dbReference>
<dbReference type="InterPro" id="IPR001005">
    <property type="entry name" value="SANT/Myb"/>
</dbReference>
<dbReference type="AlphaFoldDB" id="A0AAE0F5C8"/>
<dbReference type="Gene3D" id="3.30.60.90">
    <property type="match status" value="1"/>
</dbReference>
<keyword evidence="3 8" id="KW-0863">Zinc-finger</keyword>
<feature type="compositionally biased region" description="Gly residues" evidence="10">
    <location>
        <begin position="761"/>
        <end position="770"/>
    </location>
</feature>
<dbReference type="Gene3D" id="1.10.10.10">
    <property type="entry name" value="Winged helix-like DNA-binding domain superfamily/Winged helix DNA-binding domain"/>
    <property type="match status" value="1"/>
</dbReference>
<dbReference type="InterPro" id="IPR043145">
    <property type="entry name" value="Znf_ZZ_sf"/>
</dbReference>
<dbReference type="Pfam" id="PF22941">
    <property type="entry name" value="TADA2A-like_3rd"/>
    <property type="match status" value="1"/>
</dbReference>
<evidence type="ECO:0000256" key="3">
    <source>
        <dbReference type="ARBA" id="ARBA00022771"/>
    </source>
</evidence>
<feature type="compositionally biased region" description="Polar residues" evidence="10">
    <location>
        <begin position="425"/>
        <end position="434"/>
    </location>
</feature>
<evidence type="ECO:0000256" key="4">
    <source>
        <dbReference type="ARBA" id="ARBA00022833"/>
    </source>
</evidence>
<evidence type="ECO:0000313" key="17">
    <source>
        <dbReference type="Proteomes" id="UP001190700"/>
    </source>
</evidence>
<feature type="coiled-coil region" evidence="9">
    <location>
        <begin position="8"/>
        <end position="35"/>
    </location>
</feature>
<evidence type="ECO:0000256" key="5">
    <source>
        <dbReference type="ARBA" id="ARBA00023015"/>
    </source>
</evidence>
<dbReference type="SUPFAM" id="SSF46689">
    <property type="entry name" value="Homeodomain-like"/>
    <property type="match status" value="2"/>
</dbReference>
<feature type="compositionally biased region" description="Acidic residues" evidence="10">
    <location>
        <begin position="634"/>
        <end position="649"/>
    </location>
</feature>
<dbReference type="FunFam" id="1.10.10.60:FF:000115">
    <property type="entry name" value="Transcriptional adapter 2"/>
    <property type="match status" value="1"/>
</dbReference>
<sequence length="770" mass="84228">MDRQVKVADDLATKNAELVKARNSLRRELHTLKDKAGNFASRPKRKRVATENAFKPLNPDQKRALYHCNYCQKDITNVVRIKCAVCSEVDLCVECFSTGAEITPHKNDHDYRIIDNLTFPLFTPDWSAEDELLLLEAIEMYGLGNWTEVAEHVGTKTKAACRSHYFSTYINVPTAPLPDLENAGSQRLQDAQGAAADGAAASAGGSDAGREPVVSERTFNFQKVKPEGAPETKVGPNSSDITGYHAKRNEFDPEYDNDAEIPLAEMEFGPNDTPEEYALKVRMLNIYNDRLAERARRKQFILERGLLNVKRLQAQERKRSKEERDLYNRFAVFARFQSQAEHEALLEGLVAEQRLRMRIEELKEARRVGIHTMQEFEVYDAEKRRREVERARLKSLGYTAGYAPLPGGKSTLRANRYLMRDGLTPQLSFPSSGTPRELQKLQTGGPGGSGSSAGGSSGAAGKGKKVTVPLDLTGLPGVDKLAAREQEVCSAMRMLPVHFLSIKESLVRRCLKEGHLRRQAVRTMFKVDPNKVVRIYEWLLSCGLVTEEPALQATGSRSAKTVAAAAAPTEPADTESEAPAAPGEAGTTAVEPVTEATAAVEEALEDAEKSVDARMDEVEDVREKEIVTGGTEAEKEEGGEDEDDGDETEMSGRPSAKTLPRTGAKTMPTWQAQDDDVEEEEEEAERKDADATGAGDVSASNVEAMEVDEESNPDAKGSGAEVDQIADVMEVKPGAEGEEGAEVKAKLDKNDVDGASEDGSDYGGAGLVPY</sequence>
<comment type="subcellular location">
    <subcellularLocation>
        <location evidence="1">Nucleus</location>
    </subcellularLocation>
</comment>
<dbReference type="PROSITE" id="PS01357">
    <property type="entry name" value="ZF_ZZ_1"/>
    <property type="match status" value="1"/>
</dbReference>
<comment type="caution">
    <text evidence="16">The sequence shown here is derived from an EMBL/GenBank/DDBJ whole genome shotgun (WGS) entry which is preliminary data.</text>
</comment>
<dbReference type="InterPro" id="IPR017930">
    <property type="entry name" value="Myb_dom"/>
</dbReference>
<feature type="region of interest" description="Disordered" evidence="10">
    <location>
        <begin position="601"/>
        <end position="770"/>
    </location>
</feature>
<evidence type="ECO:0000256" key="8">
    <source>
        <dbReference type="PROSITE-ProRule" id="PRU00228"/>
    </source>
</evidence>
<evidence type="ECO:0000259" key="11">
    <source>
        <dbReference type="PROSITE" id="PS50090"/>
    </source>
</evidence>
<dbReference type="PROSITE" id="PS50090">
    <property type="entry name" value="MYB_LIKE"/>
    <property type="match status" value="1"/>
</dbReference>
<keyword evidence="17" id="KW-1185">Reference proteome</keyword>
<dbReference type="Gene3D" id="1.10.10.60">
    <property type="entry name" value="Homeodomain-like"/>
    <property type="match status" value="1"/>
</dbReference>
<dbReference type="PROSITE" id="PS50934">
    <property type="entry name" value="SWIRM"/>
    <property type="match status" value="1"/>
</dbReference>
<dbReference type="InterPro" id="IPR041983">
    <property type="entry name" value="ADA2-like_ZZ"/>
</dbReference>
<evidence type="ECO:0000259" key="15">
    <source>
        <dbReference type="PROSITE" id="PS51294"/>
    </source>
</evidence>
<evidence type="ECO:0000259" key="14">
    <source>
        <dbReference type="PROSITE" id="PS51293"/>
    </source>
</evidence>
<dbReference type="Proteomes" id="UP001190700">
    <property type="component" value="Unassembled WGS sequence"/>
</dbReference>
<dbReference type="FunFam" id="3.30.60.90:FF:000008">
    <property type="entry name" value="Transcriptional adapter 2"/>
    <property type="match status" value="1"/>
</dbReference>
<dbReference type="EMBL" id="LGRX02025606">
    <property type="protein sequence ID" value="KAK3252144.1"/>
    <property type="molecule type" value="Genomic_DNA"/>
</dbReference>
<feature type="domain" description="Myb-like" evidence="11">
    <location>
        <begin position="126"/>
        <end position="169"/>
    </location>
</feature>
<evidence type="ECO:0000259" key="13">
    <source>
        <dbReference type="PROSITE" id="PS50934"/>
    </source>
</evidence>
<dbReference type="InterPro" id="IPR036388">
    <property type="entry name" value="WH-like_DNA-bd_sf"/>
</dbReference>
<dbReference type="SMART" id="SM00291">
    <property type="entry name" value="ZnF_ZZ"/>
    <property type="match status" value="1"/>
</dbReference>
<evidence type="ECO:0000256" key="9">
    <source>
        <dbReference type="SAM" id="Coils"/>
    </source>
</evidence>
<dbReference type="InterPro" id="IPR009057">
    <property type="entry name" value="Homeodomain-like_sf"/>
</dbReference>
<keyword evidence="2" id="KW-0479">Metal-binding</keyword>
<gene>
    <name evidence="16" type="ORF">CYMTET_38549</name>
</gene>
<dbReference type="GO" id="GO:0006357">
    <property type="term" value="P:regulation of transcription by RNA polymerase II"/>
    <property type="evidence" value="ECO:0007669"/>
    <property type="project" value="TreeGrafter"/>
</dbReference>
<dbReference type="InterPro" id="IPR007526">
    <property type="entry name" value="SWIRM"/>
</dbReference>
<reference evidence="16 17" key="1">
    <citation type="journal article" date="2015" name="Genome Biol. Evol.">
        <title>Comparative Genomics of a Bacterivorous Green Alga Reveals Evolutionary Causalities and Consequences of Phago-Mixotrophic Mode of Nutrition.</title>
        <authorList>
            <person name="Burns J.A."/>
            <person name="Paasch A."/>
            <person name="Narechania A."/>
            <person name="Kim E."/>
        </authorList>
    </citation>
    <scope>NUCLEOTIDE SEQUENCE [LARGE SCALE GENOMIC DNA]</scope>
    <source>
        <strain evidence="16 17">PLY_AMNH</strain>
    </source>
</reference>
<dbReference type="PROSITE" id="PS51293">
    <property type="entry name" value="SANT"/>
    <property type="match status" value="1"/>
</dbReference>
<evidence type="ECO:0000256" key="1">
    <source>
        <dbReference type="ARBA" id="ARBA00004123"/>
    </source>
</evidence>
<evidence type="ECO:0000256" key="2">
    <source>
        <dbReference type="ARBA" id="ARBA00022723"/>
    </source>
</evidence>
<keyword evidence="6" id="KW-0804">Transcription</keyword>
<keyword evidence="4" id="KW-0862">Zinc</keyword>
<dbReference type="InterPro" id="IPR017884">
    <property type="entry name" value="SANT_dom"/>
</dbReference>
<dbReference type="Pfam" id="PF25299">
    <property type="entry name" value="ZZ_ADA2"/>
    <property type="match status" value="1"/>
</dbReference>
<dbReference type="CDD" id="cd02335">
    <property type="entry name" value="ZZ_ADA2"/>
    <property type="match status" value="1"/>
</dbReference>
<name>A0AAE0F5C8_9CHLO</name>
<feature type="domain" description="SANT" evidence="14">
    <location>
        <begin position="121"/>
        <end position="173"/>
    </location>
</feature>
<dbReference type="InterPro" id="IPR055141">
    <property type="entry name" value="TADA2A_B-like_dom"/>
</dbReference>
<keyword evidence="7" id="KW-0539">Nucleus</keyword>
<evidence type="ECO:0000256" key="6">
    <source>
        <dbReference type="ARBA" id="ARBA00023163"/>
    </source>
</evidence>
<feature type="region of interest" description="Disordered" evidence="10">
    <location>
        <begin position="424"/>
        <end position="463"/>
    </location>
</feature>
<feature type="region of interest" description="Disordered" evidence="10">
    <location>
        <begin position="562"/>
        <end position="589"/>
    </location>
</feature>
<dbReference type="PROSITE" id="PS50135">
    <property type="entry name" value="ZF_ZZ_2"/>
    <property type="match status" value="1"/>
</dbReference>